<comment type="caution">
    <text evidence="1">The sequence shown here is derived from an EMBL/GenBank/DDBJ whole genome shotgun (WGS) entry which is preliminary data.</text>
</comment>
<dbReference type="RefSeq" id="WP_263846380.1">
    <property type="nucleotide sequence ID" value="NZ_JALIEB010000030.1"/>
</dbReference>
<protein>
    <submittedName>
        <fullName evidence="1">Uncharacterized protein</fullName>
    </submittedName>
</protein>
<gene>
    <name evidence="1" type="ORF">MUB52_22310</name>
</gene>
<reference evidence="1 2" key="1">
    <citation type="submission" date="2022-04" db="EMBL/GenBank/DDBJ databases">
        <title>Roseobacter sp. WL0113 is a bacterium isolated from neritic sediment.</title>
        <authorList>
            <person name="Wang L."/>
            <person name="He W."/>
            <person name="Zhang D.-F."/>
        </authorList>
    </citation>
    <scope>NUCLEOTIDE SEQUENCE [LARGE SCALE GENOMIC DNA]</scope>
    <source>
        <strain evidence="1 2">WL0113</strain>
    </source>
</reference>
<evidence type="ECO:0000313" key="2">
    <source>
        <dbReference type="Proteomes" id="UP001208690"/>
    </source>
</evidence>
<dbReference type="EMBL" id="JALIEB010000030">
    <property type="protein sequence ID" value="MCV3274175.1"/>
    <property type="molecule type" value="Genomic_DNA"/>
</dbReference>
<name>A0ABT3BKU3_9RHOB</name>
<accession>A0ABT3BKU3</accession>
<dbReference type="Proteomes" id="UP001208690">
    <property type="component" value="Unassembled WGS sequence"/>
</dbReference>
<proteinExistence type="predicted"/>
<keyword evidence="2" id="KW-1185">Reference proteome</keyword>
<sequence length="133" mass="14448">MTLQINRRTLFLGMVSIVISWVARAGGAQSRDIRGGVTYHGGKVIPEGQIEVFLEDPAVQTKTRLGGSQERIESDGKSREVTFSLVWPAGSSPSPNLRIVALLERQDGWLLARGSAQVEVGRPVSVALNTVMY</sequence>
<evidence type="ECO:0000313" key="1">
    <source>
        <dbReference type="EMBL" id="MCV3274175.1"/>
    </source>
</evidence>
<organism evidence="1 2">
    <name type="scientific">Roseobacter sinensis</name>
    <dbReference type="NCBI Taxonomy" id="2931391"/>
    <lineage>
        <taxon>Bacteria</taxon>
        <taxon>Pseudomonadati</taxon>
        <taxon>Pseudomonadota</taxon>
        <taxon>Alphaproteobacteria</taxon>
        <taxon>Rhodobacterales</taxon>
        <taxon>Roseobacteraceae</taxon>
        <taxon>Roseobacter</taxon>
    </lineage>
</organism>